<sequence>MPSGHASHKSGSIKHTHDNGQIDTATDVTVDPQDILPEAAGYPFDAQGTVVNPAATERPQEAQDEHEKD</sequence>
<dbReference type="RefSeq" id="WP_190946047.1">
    <property type="nucleotide sequence ID" value="NZ_JACJSI010000245.1"/>
</dbReference>
<protein>
    <submittedName>
        <fullName evidence="2">Uncharacterized protein</fullName>
    </submittedName>
</protein>
<dbReference type="EMBL" id="JACJSI010000245">
    <property type="protein sequence ID" value="MBD2535192.1"/>
    <property type="molecule type" value="Genomic_DNA"/>
</dbReference>
<gene>
    <name evidence="2" type="ORF">H6G97_39600</name>
</gene>
<organism evidence="2 3">
    <name type="scientific">Nostoc flagelliforme FACHB-838</name>
    <dbReference type="NCBI Taxonomy" id="2692904"/>
    <lineage>
        <taxon>Bacteria</taxon>
        <taxon>Bacillati</taxon>
        <taxon>Cyanobacteriota</taxon>
        <taxon>Cyanophyceae</taxon>
        <taxon>Nostocales</taxon>
        <taxon>Nostocaceae</taxon>
        <taxon>Nostoc</taxon>
    </lineage>
</organism>
<feature type="region of interest" description="Disordered" evidence="1">
    <location>
        <begin position="1"/>
        <end position="69"/>
    </location>
</feature>
<evidence type="ECO:0000313" key="3">
    <source>
        <dbReference type="Proteomes" id="UP000623440"/>
    </source>
</evidence>
<reference evidence="2 3" key="1">
    <citation type="journal article" date="2020" name="ISME J.">
        <title>Comparative genomics reveals insights into cyanobacterial evolution and habitat adaptation.</title>
        <authorList>
            <person name="Chen M.Y."/>
            <person name="Teng W.K."/>
            <person name="Zhao L."/>
            <person name="Hu C.X."/>
            <person name="Zhou Y.K."/>
            <person name="Han B.P."/>
            <person name="Song L.R."/>
            <person name="Shu W.S."/>
        </authorList>
    </citation>
    <scope>NUCLEOTIDE SEQUENCE [LARGE SCALE GENOMIC DNA]</scope>
    <source>
        <strain evidence="2 3">FACHB-838</strain>
    </source>
</reference>
<name>A0ABR8E0D4_9NOSO</name>
<proteinExistence type="predicted"/>
<accession>A0ABR8E0D4</accession>
<keyword evidence="3" id="KW-1185">Reference proteome</keyword>
<evidence type="ECO:0000256" key="1">
    <source>
        <dbReference type="SAM" id="MobiDB-lite"/>
    </source>
</evidence>
<evidence type="ECO:0000313" key="2">
    <source>
        <dbReference type="EMBL" id="MBD2535192.1"/>
    </source>
</evidence>
<feature type="compositionally biased region" description="Basic and acidic residues" evidence="1">
    <location>
        <begin position="58"/>
        <end position="69"/>
    </location>
</feature>
<feature type="compositionally biased region" description="Basic residues" evidence="1">
    <location>
        <begin position="1"/>
        <end position="14"/>
    </location>
</feature>
<dbReference type="Proteomes" id="UP000623440">
    <property type="component" value="Unassembled WGS sequence"/>
</dbReference>
<comment type="caution">
    <text evidence="2">The sequence shown here is derived from an EMBL/GenBank/DDBJ whole genome shotgun (WGS) entry which is preliminary data.</text>
</comment>